<reference evidence="1" key="1">
    <citation type="submission" date="2023-03" db="EMBL/GenBank/DDBJ databases">
        <authorList>
            <person name="Steffen K."/>
            <person name="Cardenas P."/>
        </authorList>
    </citation>
    <scope>NUCLEOTIDE SEQUENCE</scope>
</reference>
<protein>
    <submittedName>
        <fullName evidence="1">Uncharacterized protein</fullName>
    </submittedName>
</protein>
<dbReference type="AlphaFoldDB" id="A0AA35SY84"/>
<dbReference type="Proteomes" id="UP001174909">
    <property type="component" value="Unassembled WGS sequence"/>
</dbReference>
<keyword evidence="2" id="KW-1185">Reference proteome</keyword>
<sequence>DSGGGRTHQSNLWFWKNSRHSAQHCCRNLLIPEGCGAKYSDKRRAPRSKYLAFLSPIHQPPSIKHLWNVINVCNGALVYGWCGDCSTAVYEMPGPSSTLCLWMLPIILP</sequence>
<feature type="non-terminal residue" evidence="1">
    <location>
        <position position="1"/>
    </location>
</feature>
<evidence type="ECO:0000313" key="1">
    <source>
        <dbReference type="EMBL" id="CAI8037889.1"/>
    </source>
</evidence>
<evidence type="ECO:0000313" key="2">
    <source>
        <dbReference type="Proteomes" id="UP001174909"/>
    </source>
</evidence>
<dbReference type="EMBL" id="CASHTH010002965">
    <property type="protein sequence ID" value="CAI8037889.1"/>
    <property type="molecule type" value="Genomic_DNA"/>
</dbReference>
<accession>A0AA35SY84</accession>
<proteinExistence type="predicted"/>
<name>A0AA35SY84_GEOBA</name>
<organism evidence="1 2">
    <name type="scientific">Geodia barretti</name>
    <name type="common">Barrett's horny sponge</name>
    <dbReference type="NCBI Taxonomy" id="519541"/>
    <lineage>
        <taxon>Eukaryota</taxon>
        <taxon>Metazoa</taxon>
        <taxon>Porifera</taxon>
        <taxon>Demospongiae</taxon>
        <taxon>Heteroscleromorpha</taxon>
        <taxon>Tetractinellida</taxon>
        <taxon>Astrophorina</taxon>
        <taxon>Geodiidae</taxon>
        <taxon>Geodia</taxon>
    </lineage>
</organism>
<gene>
    <name evidence="1" type="ORF">GBAR_LOCUS21166</name>
</gene>
<comment type="caution">
    <text evidence="1">The sequence shown here is derived from an EMBL/GenBank/DDBJ whole genome shotgun (WGS) entry which is preliminary data.</text>
</comment>